<keyword evidence="6" id="KW-0238">DNA-binding</keyword>
<dbReference type="InterPro" id="IPR036421">
    <property type="entry name" value="Fe_dep_repressor_sf"/>
</dbReference>
<feature type="domain" description="HTH dtxR-type" evidence="8">
    <location>
        <begin position="8"/>
        <end position="66"/>
    </location>
</feature>
<comment type="subcellular location">
    <subcellularLocation>
        <location evidence="1">Cytoplasm</location>
    </subcellularLocation>
</comment>
<dbReference type="InterPro" id="IPR022687">
    <property type="entry name" value="HTH_DTXR"/>
</dbReference>
<dbReference type="Proteomes" id="UP000830167">
    <property type="component" value="Chromosome"/>
</dbReference>
<dbReference type="SUPFAM" id="SSF50037">
    <property type="entry name" value="C-terminal domain of transcriptional repressors"/>
    <property type="match status" value="1"/>
</dbReference>
<dbReference type="InterPro" id="IPR007167">
    <property type="entry name" value="Fe-transptr_FeoA-like"/>
</dbReference>
<evidence type="ECO:0000256" key="7">
    <source>
        <dbReference type="ARBA" id="ARBA00023163"/>
    </source>
</evidence>
<dbReference type="PROSITE" id="PS50944">
    <property type="entry name" value="HTH_DTXR"/>
    <property type="match status" value="1"/>
</dbReference>
<dbReference type="Gene3D" id="2.30.30.90">
    <property type="match status" value="1"/>
</dbReference>
<evidence type="ECO:0000256" key="2">
    <source>
        <dbReference type="ARBA" id="ARBA00007871"/>
    </source>
</evidence>
<dbReference type="InterPro" id="IPR001367">
    <property type="entry name" value="Fe_dep_repressor"/>
</dbReference>
<evidence type="ECO:0000313" key="10">
    <source>
        <dbReference type="Proteomes" id="UP000830167"/>
    </source>
</evidence>
<dbReference type="InterPro" id="IPR036390">
    <property type="entry name" value="WH_DNA-bd_sf"/>
</dbReference>
<evidence type="ECO:0000259" key="8">
    <source>
        <dbReference type="PROSITE" id="PS50944"/>
    </source>
</evidence>
<evidence type="ECO:0000256" key="1">
    <source>
        <dbReference type="ARBA" id="ARBA00004496"/>
    </source>
</evidence>
<dbReference type="InterPro" id="IPR008988">
    <property type="entry name" value="Transcriptional_repressor_C"/>
</dbReference>
<dbReference type="PANTHER" id="PTHR33238:SF7">
    <property type="entry name" value="IRON-DEPENDENT TRANSCRIPTIONAL REGULATOR"/>
    <property type="match status" value="1"/>
</dbReference>
<protein>
    <submittedName>
        <fullName evidence="9">Metal-dependent transcriptional regulator</fullName>
    </submittedName>
</protein>
<evidence type="ECO:0000256" key="4">
    <source>
        <dbReference type="ARBA" id="ARBA00023004"/>
    </source>
</evidence>
<keyword evidence="5" id="KW-0805">Transcription regulation</keyword>
<dbReference type="Pfam" id="PF02742">
    <property type="entry name" value="Fe_dep_repr_C"/>
    <property type="match status" value="1"/>
</dbReference>
<evidence type="ECO:0000256" key="6">
    <source>
        <dbReference type="ARBA" id="ARBA00023125"/>
    </source>
</evidence>
<dbReference type="RefSeq" id="WP_347435753.1">
    <property type="nucleotide sequence ID" value="NZ_CP089291.1"/>
</dbReference>
<dbReference type="Gene3D" id="1.10.10.10">
    <property type="entry name" value="Winged helix-like DNA-binding domain superfamily/Winged helix DNA-binding domain"/>
    <property type="match status" value="1"/>
</dbReference>
<keyword evidence="4" id="KW-0408">Iron</keyword>
<evidence type="ECO:0000256" key="3">
    <source>
        <dbReference type="ARBA" id="ARBA00011738"/>
    </source>
</evidence>
<dbReference type="PANTHER" id="PTHR33238">
    <property type="entry name" value="IRON (METAL) DEPENDENT REPRESSOR, DTXR FAMILY"/>
    <property type="match status" value="1"/>
</dbReference>
<dbReference type="EMBL" id="CP089291">
    <property type="protein sequence ID" value="UOF89070.1"/>
    <property type="molecule type" value="Genomic_DNA"/>
</dbReference>
<dbReference type="Pfam" id="PF01325">
    <property type="entry name" value="Fe_dep_repress"/>
    <property type="match status" value="1"/>
</dbReference>
<organism evidence="9 10">
    <name type="scientific">Fodinisporobacter ferrooxydans</name>
    <dbReference type="NCBI Taxonomy" id="2901836"/>
    <lineage>
        <taxon>Bacteria</taxon>
        <taxon>Bacillati</taxon>
        <taxon>Bacillota</taxon>
        <taxon>Bacilli</taxon>
        <taxon>Bacillales</taxon>
        <taxon>Alicyclobacillaceae</taxon>
        <taxon>Fodinisporobacter</taxon>
    </lineage>
</organism>
<sequence length="219" mass="24702">MFILANHSLDEYVGTVWRLTQYGGTATTSEVASKLGVTSATTSHMFKKMADVGLVEYKEYSGVILTPEGKIAAMRYIRRHRIAERFLVEILGIPWDRADELSDQMEHSLPDEVIDRMEEVMGFPASCPHGYPIPTRDGYLPEIEVKRLSELKIGDIAVIAWVYENDPKLLQYFKQHGIVPGETIEVLDRDEVGYTSSIRVNQSKIVLGSQIEELVSVKI</sequence>
<proteinExistence type="inferred from homology"/>
<comment type="subunit">
    <text evidence="3">Homodimer.</text>
</comment>
<reference evidence="9" key="1">
    <citation type="submission" date="2021-12" db="EMBL/GenBank/DDBJ databases">
        <title>Alicyclobacillaceae gen. nov., sp. nov., isolated from chalcocite enrichment system.</title>
        <authorList>
            <person name="Jiang Z."/>
        </authorList>
    </citation>
    <scope>NUCLEOTIDE SEQUENCE</scope>
    <source>
        <strain evidence="9">MYW30-H2</strain>
    </source>
</reference>
<keyword evidence="7" id="KW-0804">Transcription</keyword>
<keyword evidence="10" id="KW-1185">Reference proteome</keyword>
<accession>A0ABY4CMJ9</accession>
<dbReference type="InterPro" id="IPR036388">
    <property type="entry name" value="WH-like_DNA-bd_sf"/>
</dbReference>
<evidence type="ECO:0000256" key="5">
    <source>
        <dbReference type="ARBA" id="ARBA00023015"/>
    </source>
</evidence>
<comment type="similarity">
    <text evidence="2">Belongs to the DtxR/MntR family.</text>
</comment>
<dbReference type="Gene3D" id="1.10.60.10">
    <property type="entry name" value="Iron dependent repressor, metal binding and dimerisation domain"/>
    <property type="match status" value="1"/>
</dbReference>
<dbReference type="InterPro" id="IPR038157">
    <property type="entry name" value="FeoA_core_dom"/>
</dbReference>
<dbReference type="SUPFAM" id="SSF46785">
    <property type="entry name" value="Winged helix' DNA-binding domain"/>
    <property type="match status" value="1"/>
</dbReference>
<dbReference type="SMART" id="SM00529">
    <property type="entry name" value="HTH_DTXR"/>
    <property type="match status" value="1"/>
</dbReference>
<dbReference type="InterPro" id="IPR022689">
    <property type="entry name" value="Iron_dep_repressor"/>
</dbReference>
<gene>
    <name evidence="9" type="ORF">LSG31_14175</name>
</gene>
<dbReference type="InterPro" id="IPR050536">
    <property type="entry name" value="DtxR_MntR_Metal-Reg"/>
</dbReference>
<dbReference type="SMART" id="SM00899">
    <property type="entry name" value="FeoA"/>
    <property type="match status" value="1"/>
</dbReference>
<evidence type="ECO:0000313" key="9">
    <source>
        <dbReference type="EMBL" id="UOF89070.1"/>
    </source>
</evidence>
<dbReference type="Pfam" id="PF04023">
    <property type="entry name" value="FeoA"/>
    <property type="match status" value="1"/>
</dbReference>
<name>A0ABY4CMJ9_9BACL</name>
<dbReference type="SUPFAM" id="SSF47979">
    <property type="entry name" value="Iron-dependent repressor protein, dimerization domain"/>
    <property type="match status" value="1"/>
</dbReference>